<proteinExistence type="predicted"/>
<dbReference type="EMBL" id="CP048268">
    <property type="protein sequence ID" value="QYN53294.1"/>
    <property type="molecule type" value="Genomic_DNA"/>
</dbReference>
<protein>
    <recommendedName>
        <fullName evidence="3">DNA-directed RNA polymerase beta subunit</fullName>
    </recommendedName>
</protein>
<organism evidence="1 2">
    <name type="scientific">Lactobacillus panisapium</name>
    <dbReference type="NCBI Taxonomy" id="2012495"/>
    <lineage>
        <taxon>Bacteria</taxon>
        <taxon>Bacillati</taxon>
        <taxon>Bacillota</taxon>
        <taxon>Bacilli</taxon>
        <taxon>Lactobacillales</taxon>
        <taxon>Lactobacillaceae</taxon>
        <taxon>Lactobacillus</taxon>
    </lineage>
</organism>
<evidence type="ECO:0000313" key="1">
    <source>
        <dbReference type="EMBL" id="QYN53294.1"/>
    </source>
</evidence>
<name>A0ABX8W7Q9_9LACO</name>
<keyword evidence="2" id="KW-1185">Reference proteome</keyword>
<dbReference type="RefSeq" id="WP_220220034.1">
    <property type="nucleotide sequence ID" value="NZ_CP048268.1"/>
</dbReference>
<gene>
    <name evidence="1" type="ORF">GYM71_07635</name>
</gene>
<sequence>MNKKFNQEEFDQILDNFFKTYQDRGMKKWQGFFLSDHTATMNKDNRQRSIIYHKKEPMTVEEVSKILMNAYANHRQVSVQLKELDIEGKVQPDIVGFVQGYQIDEIVISGIWIDLNNINNVAFS</sequence>
<reference evidence="1 2" key="1">
    <citation type="submission" date="2020-01" db="EMBL/GenBank/DDBJ databases">
        <title>Vast differences in strain-level diversity in the gut microbiota of two closely related honey bee species.</title>
        <authorList>
            <person name="Ellegaard K.M."/>
            <person name="Suenami S."/>
            <person name="Miyazaki R."/>
            <person name="Engel P."/>
        </authorList>
    </citation>
    <scope>NUCLEOTIDE SEQUENCE [LARGE SCALE GENOMIC DNA]</scope>
    <source>
        <strain evidence="1 2">ESL0416</strain>
    </source>
</reference>
<evidence type="ECO:0008006" key="3">
    <source>
        <dbReference type="Google" id="ProtNLM"/>
    </source>
</evidence>
<dbReference type="Proteomes" id="UP000826550">
    <property type="component" value="Chromosome"/>
</dbReference>
<accession>A0ABX8W7Q9</accession>
<evidence type="ECO:0000313" key="2">
    <source>
        <dbReference type="Proteomes" id="UP000826550"/>
    </source>
</evidence>